<organism evidence="1 2">
    <name type="scientific">Macrolepiota fuliginosa MF-IS2</name>
    <dbReference type="NCBI Taxonomy" id="1400762"/>
    <lineage>
        <taxon>Eukaryota</taxon>
        <taxon>Fungi</taxon>
        <taxon>Dikarya</taxon>
        <taxon>Basidiomycota</taxon>
        <taxon>Agaricomycotina</taxon>
        <taxon>Agaricomycetes</taxon>
        <taxon>Agaricomycetidae</taxon>
        <taxon>Agaricales</taxon>
        <taxon>Agaricineae</taxon>
        <taxon>Agaricaceae</taxon>
        <taxon>Macrolepiota</taxon>
    </lineage>
</organism>
<proteinExistence type="predicted"/>
<accession>A0A9P5X054</accession>
<sequence>MPINTTPTPQDALSDAYATMKDSKVAPGKKEQCHDNQLSQMNKFFQENKENKGIINIALDGITQLDEMTVESAISGFSKTLNVILIGLDSLTQIHPFIGDTPAAVGAFKLVVMLDMTRKENNAKVRVLNMQLQQMMCTLFQLCQMQGPDHVMPDGMILKDCLQPLMEQIALDIKKYGSACDLYLRKSFIIWVFKSPIYEARLAEYATMFMNHRNSLTEALTIHIALATHTTHEKMNAQSSEIHAIGKNVERLFKTLRSSQEKELLEFVMNNRGPMGVIKENGLIEDLFKMSRELMANYTNDIPLGKSKVNLAKEKLWKEMAGDIELQGQNIEKALEKQGQYMKCVASILATDTHNRVTDVVLWDLWKRMGWRRSPGASKFVLCLYDYFTEHFSEEESDSPSLDYQDIQTTTSLPALVDDQWALEYLSPLNIHSIMEAIDDDGTGSISIKEANFFVNDHPQDWRLLHWIAFWEKVL</sequence>
<dbReference type="EMBL" id="MU152160">
    <property type="protein sequence ID" value="KAF9440937.1"/>
    <property type="molecule type" value="Genomic_DNA"/>
</dbReference>
<dbReference type="AlphaFoldDB" id="A0A9P5X054"/>
<evidence type="ECO:0000313" key="2">
    <source>
        <dbReference type="Proteomes" id="UP000807342"/>
    </source>
</evidence>
<evidence type="ECO:0000313" key="1">
    <source>
        <dbReference type="EMBL" id="KAF9440937.1"/>
    </source>
</evidence>
<comment type="caution">
    <text evidence="1">The sequence shown here is derived from an EMBL/GenBank/DDBJ whole genome shotgun (WGS) entry which is preliminary data.</text>
</comment>
<gene>
    <name evidence="1" type="ORF">P691DRAFT_766988</name>
</gene>
<evidence type="ECO:0008006" key="3">
    <source>
        <dbReference type="Google" id="ProtNLM"/>
    </source>
</evidence>
<reference evidence="1" key="1">
    <citation type="submission" date="2020-11" db="EMBL/GenBank/DDBJ databases">
        <authorList>
            <consortium name="DOE Joint Genome Institute"/>
            <person name="Ahrendt S."/>
            <person name="Riley R."/>
            <person name="Andreopoulos W."/>
            <person name="Labutti K."/>
            <person name="Pangilinan J."/>
            <person name="Ruiz-Duenas F.J."/>
            <person name="Barrasa J.M."/>
            <person name="Sanchez-Garcia M."/>
            <person name="Camarero S."/>
            <person name="Miyauchi S."/>
            <person name="Serrano A."/>
            <person name="Linde D."/>
            <person name="Babiker R."/>
            <person name="Drula E."/>
            <person name="Ayuso-Fernandez I."/>
            <person name="Pacheco R."/>
            <person name="Padilla G."/>
            <person name="Ferreira P."/>
            <person name="Barriuso J."/>
            <person name="Kellner H."/>
            <person name="Castanera R."/>
            <person name="Alfaro M."/>
            <person name="Ramirez L."/>
            <person name="Pisabarro A.G."/>
            <person name="Kuo A."/>
            <person name="Tritt A."/>
            <person name="Lipzen A."/>
            <person name="He G."/>
            <person name="Yan M."/>
            <person name="Ng V."/>
            <person name="Cullen D."/>
            <person name="Martin F."/>
            <person name="Rosso M.-N."/>
            <person name="Henrissat B."/>
            <person name="Hibbett D."/>
            <person name="Martinez A.T."/>
            <person name="Grigoriev I.V."/>
        </authorList>
    </citation>
    <scope>NUCLEOTIDE SEQUENCE</scope>
    <source>
        <strain evidence="1">MF-IS2</strain>
    </source>
</reference>
<dbReference type="OrthoDB" id="2122982at2759"/>
<keyword evidence="2" id="KW-1185">Reference proteome</keyword>
<name>A0A9P5X054_9AGAR</name>
<dbReference type="Proteomes" id="UP000807342">
    <property type="component" value="Unassembled WGS sequence"/>
</dbReference>
<protein>
    <recommendedName>
        <fullName evidence="3">EF-hand domain-containing protein</fullName>
    </recommendedName>
</protein>